<protein>
    <submittedName>
        <fullName evidence="1">Uncharacterized protein</fullName>
    </submittedName>
</protein>
<name>A0ACC6JLW1_9PSED</name>
<evidence type="ECO:0000313" key="2">
    <source>
        <dbReference type="Proteomes" id="UP001259420"/>
    </source>
</evidence>
<comment type="caution">
    <text evidence="1">The sequence shown here is derived from an EMBL/GenBank/DDBJ whole genome shotgun (WGS) entry which is preliminary data.</text>
</comment>
<keyword evidence="2" id="KW-1185">Reference proteome</keyword>
<gene>
    <name evidence="1" type="ORF">J2X87_002448</name>
</gene>
<evidence type="ECO:0000313" key="1">
    <source>
        <dbReference type="EMBL" id="MDR6607378.1"/>
    </source>
</evidence>
<dbReference type="Proteomes" id="UP001259420">
    <property type="component" value="Unassembled WGS sequence"/>
</dbReference>
<dbReference type="EMBL" id="JAVDSD010000004">
    <property type="protein sequence ID" value="MDR6607378.1"/>
    <property type="molecule type" value="Genomic_DNA"/>
</dbReference>
<sequence>MKRTALILAGLMALGATSAFAEGGAERMRYYYESLRLAQQQALGHPIQSTELRVPDDQTAQMTETYRPK</sequence>
<accession>A0ACC6JLW1</accession>
<reference evidence="1" key="1">
    <citation type="submission" date="2023-07" db="EMBL/GenBank/DDBJ databases">
        <title>Sorghum-associated microbial communities from plants grown in Nebraska, USA.</title>
        <authorList>
            <person name="Schachtman D."/>
        </authorList>
    </citation>
    <scope>NUCLEOTIDE SEQUENCE</scope>
    <source>
        <strain evidence="1">BE46</strain>
    </source>
</reference>
<organism evidence="1 2">
    <name type="scientific">Pseudomonas synxantha</name>
    <dbReference type="NCBI Taxonomy" id="47883"/>
    <lineage>
        <taxon>Bacteria</taxon>
        <taxon>Pseudomonadati</taxon>
        <taxon>Pseudomonadota</taxon>
        <taxon>Gammaproteobacteria</taxon>
        <taxon>Pseudomonadales</taxon>
        <taxon>Pseudomonadaceae</taxon>
        <taxon>Pseudomonas</taxon>
    </lineage>
</organism>
<proteinExistence type="predicted"/>